<feature type="domain" description="GGDEF" evidence="2">
    <location>
        <begin position="319"/>
        <end position="452"/>
    </location>
</feature>
<dbReference type="GO" id="GO:0052621">
    <property type="term" value="F:diguanylate cyclase activity"/>
    <property type="evidence" value="ECO:0007669"/>
    <property type="project" value="UniProtKB-EC"/>
</dbReference>
<evidence type="ECO:0000313" key="4">
    <source>
        <dbReference type="Proteomes" id="UP001595961"/>
    </source>
</evidence>
<evidence type="ECO:0000259" key="1">
    <source>
        <dbReference type="PROSITE" id="PS50112"/>
    </source>
</evidence>
<dbReference type="SMART" id="SM00091">
    <property type="entry name" value="PAS"/>
    <property type="match status" value="1"/>
</dbReference>
<dbReference type="Gene3D" id="3.30.70.270">
    <property type="match status" value="1"/>
</dbReference>
<dbReference type="SMART" id="SM00065">
    <property type="entry name" value="GAF"/>
    <property type="match status" value="1"/>
</dbReference>
<dbReference type="PANTHER" id="PTHR46663:SF3">
    <property type="entry name" value="SLL0267 PROTEIN"/>
    <property type="match status" value="1"/>
</dbReference>
<comment type="caution">
    <text evidence="3">The sequence shown here is derived from an EMBL/GenBank/DDBJ whole genome shotgun (WGS) entry which is preliminary data.</text>
</comment>
<dbReference type="EC" id="2.7.7.65" evidence="3"/>
<dbReference type="InterPro" id="IPR052163">
    <property type="entry name" value="DGC-Regulatory_Protein"/>
</dbReference>
<dbReference type="NCBIfam" id="TIGR00254">
    <property type="entry name" value="GGDEF"/>
    <property type="match status" value="1"/>
</dbReference>
<keyword evidence="4" id="KW-1185">Reference proteome</keyword>
<dbReference type="PROSITE" id="PS50887">
    <property type="entry name" value="GGDEF"/>
    <property type="match status" value="1"/>
</dbReference>
<organism evidence="3 4">
    <name type="scientific">Dyella halodurans</name>
    <dbReference type="NCBI Taxonomy" id="1920171"/>
    <lineage>
        <taxon>Bacteria</taxon>
        <taxon>Pseudomonadati</taxon>
        <taxon>Pseudomonadota</taxon>
        <taxon>Gammaproteobacteria</taxon>
        <taxon>Lysobacterales</taxon>
        <taxon>Rhodanobacteraceae</taxon>
        <taxon>Dyella</taxon>
    </lineage>
</organism>
<dbReference type="CDD" id="cd01949">
    <property type="entry name" value="GGDEF"/>
    <property type="match status" value="1"/>
</dbReference>
<dbReference type="InterPro" id="IPR000160">
    <property type="entry name" value="GGDEF_dom"/>
</dbReference>
<dbReference type="InterPro" id="IPR000014">
    <property type="entry name" value="PAS"/>
</dbReference>
<dbReference type="InterPro" id="IPR029016">
    <property type="entry name" value="GAF-like_dom_sf"/>
</dbReference>
<dbReference type="SUPFAM" id="SSF55073">
    <property type="entry name" value="Nucleotide cyclase"/>
    <property type="match status" value="1"/>
</dbReference>
<accession>A0ABV9C3L8</accession>
<evidence type="ECO:0000259" key="2">
    <source>
        <dbReference type="PROSITE" id="PS50887"/>
    </source>
</evidence>
<dbReference type="InterPro" id="IPR035965">
    <property type="entry name" value="PAS-like_dom_sf"/>
</dbReference>
<dbReference type="Gene3D" id="3.30.450.40">
    <property type="match status" value="1"/>
</dbReference>
<proteinExistence type="predicted"/>
<dbReference type="InterPro" id="IPR013767">
    <property type="entry name" value="PAS_fold"/>
</dbReference>
<dbReference type="PANTHER" id="PTHR46663">
    <property type="entry name" value="DIGUANYLATE CYCLASE DGCT-RELATED"/>
    <property type="match status" value="1"/>
</dbReference>
<dbReference type="InterPro" id="IPR029787">
    <property type="entry name" value="Nucleotide_cyclase"/>
</dbReference>
<dbReference type="Pfam" id="PF00989">
    <property type="entry name" value="PAS"/>
    <property type="match status" value="1"/>
</dbReference>
<dbReference type="NCBIfam" id="TIGR00229">
    <property type="entry name" value="sensory_box"/>
    <property type="match status" value="1"/>
</dbReference>
<reference evidence="4" key="1">
    <citation type="journal article" date="2019" name="Int. J. Syst. Evol. Microbiol.">
        <title>The Global Catalogue of Microorganisms (GCM) 10K type strain sequencing project: providing services to taxonomists for standard genome sequencing and annotation.</title>
        <authorList>
            <consortium name="The Broad Institute Genomics Platform"/>
            <consortium name="The Broad Institute Genome Sequencing Center for Infectious Disease"/>
            <person name="Wu L."/>
            <person name="Ma J."/>
        </authorList>
    </citation>
    <scope>NUCLEOTIDE SEQUENCE [LARGE SCALE GENOMIC DNA]</scope>
    <source>
        <strain evidence="4">CCM 4481</strain>
    </source>
</reference>
<gene>
    <name evidence="3" type="ORF">ACFO5W_12400</name>
</gene>
<dbReference type="RefSeq" id="WP_266150112.1">
    <property type="nucleotide sequence ID" value="NZ_CP064028.1"/>
</dbReference>
<protein>
    <submittedName>
        <fullName evidence="3">Diguanylate cyclase domain-containing protein</fullName>
        <ecNumber evidence="3">2.7.7.65</ecNumber>
    </submittedName>
</protein>
<dbReference type="SMART" id="SM00267">
    <property type="entry name" value="GGDEF"/>
    <property type="match status" value="1"/>
</dbReference>
<dbReference type="Proteomes" id="UP001595961">
    <property type="component" value="Unassembled WGS sequence"/>
</dbReference>
<dbReference type="PROSITE" id="PS50112">
    <property type="entry name" value="PAS"/>
    <property type="match status" value="1"/>
</dbReference>
<dbReference type="Gene3D" id="3.30.450.20">
    <property type="entry name" value="PAS domain"/>
    <property type="match status" value="1"/>
</dbReference>
<dbReference type="Pfam" id="PF13185">
    <property type="entry name" value="GAF_2"/>
    <property type="match status" value="1"/>
</dbReference>
<dbReference type="CDD" id="cd00130">
    <property type="entry name" value="PAS"/>
    <property type="match status" value="1"/>
</dbReference>
<dbReference type="InterPro" id="IPR003018">
    <property type="entry name" value="GAF"/>
</dbReference>
<sequence>METKALTPLNKILDLLLDAICVVDVEGRYVFVSAAFERIFGYTADEVIGRRMIELVHPEDREITLRTAAQIMAGHHQSHFHNRYIRKNGEIVHIMWSARWSEADQVRIAVARDITELRRGESMRSALHAISEAAHAADSLHALFEQVHRIIGELLPAGNFLVALLDRKRGEISFPYVVDERVDELDPQPLDADTLIAQVIRTGQTALQDASAHPALLPDGSPSADDKATHWLGVPLNAKDGTIGALAVKSYSDTTRYSEADQELLQFVSTQIAAAIARKLTEARLHHLAQHDSLTDLPNRELFYRQFDTALDNARRHQSHIALLYIDLDRFKQVNDNFGHHIGDLLLCEVAVRIRRCLRECDVVGRVGGDEFVVLLSAIQSPSQGLDVAERIREALGAPFQLANQCIRISTSIGVANYPAHSEDADLLTKAADHAMYHAKKEGGNRALIATLPDSAQGPQADFEQAP</sequence>
<dbReference type="EMBL" id="JBHSGA010000017">
    <property type="protein sequence ID" value="MFC4527437.1"/>
    <property type="molecule type" value="Genomic_DNA"/>
</dbReference>
<feature type="domain" description="PAS" evidence="1">
    <location>
        <begin position="5"/>
        <end position="75"/>
    </location>
</feature>
<dbReference type="InterPro" id="IPR043128">
    <property type="entry name" value="Rev_trsase/Diguanyl_cyclase"/>
</dbReference>
<keyword evidence="3" id="KW-0808">Transferase</keyword>
<name>A0ABV9C3L8_9GAMM</name>
<dbReference type="Pfam" id="PF00990">
    <property type="entry name" value="GGDEF"/>
    <property type="match status" value="1"/>
</dbReference>
<dbReference type="SUPFAM" id="SSF55781">
    <property type="entry name" value="GAF domain-like"/>
    <property type="match status" value="1"/>
</dbReference>
<dbReference type="SUPFAM" id="SSF55785">
    <property type="entry name" value="PYP-like sensor domain (PAS domain)"/>
    <property type="match status" value="1"/>
</dbReference>
<evidence type="ECO:0000313" key="3">
    <source>
        <dbReference type="EMBL" id="MFC4527437.1"/>
    </source>
</evidence>
<keyword evidence="3" id="KW-0548">Nucleotidyltransferase</keyword>